<name>A0ABD0YTF9_9HEMI</name>
<dbReference type="InterPro" id="IPR011990">
    <property type="entry name" value="TPR-like_helical_dom_sf"/>
</dbReference>
<feature type="compositionally biased region" description="Low complexity" evidence="1">
    <location>
        <begin position="728"/>
        <end position="739"/>
    </location>
</feature>
<dbReference type="SUPFAM" id="SSF81901">
    <property type="entry name" value="HCP-like"/>
    <property type="match status" value="1"/>
</dbReference>
<dbReference type="Gene3D" id="1.25.40.10">
    <property type="entry name" value="Tetratricopeptide repeat domain"/>
    <property type="match status" value="1"/>
</dbReference>
<dbReference type="Proteomes" id="UP001558652">
    <property type="component" value="Unassembled WGS sequence"/>
</dbReference>
<dbReference type="EMBL" id="JBFDAA010000010">
    <property type="protein sequence ID" value="KAL1124468.1"/>
    <property type="molecule type" value="Genomic_DNA"/>
</dbReference>
<accession>A0ABD0YTF9</accession>
<dbReference type="AlphaFoldDB" id="A0ABD0YTF9"/>
<keyword evidence="3" id="KW-1185">Reference proteome</keyword>
<gene>
    <name evidence="2" type="ORF">AAG570_001094</name>
</gene>
<feature type="compositionally biased region" description="Polar residues" evidence="1">
    <location>
        <begin position="762"/>
        <end position="771"/>
    </location>
</feature>
<feature type="compositionally biased region" description="Polar residues" evidence="1">
    <location>
        <begin position="483"/>
        <end position="492"/>
    </location>
</feature>
<evidence type="ECO:0000313" key="3">
    <source>
        <dbReference type="Proteomes" id="UP001558652"/>
    </source>
</evidence>
<feature type="region of interest" description="Disordered" evidence="1">
    <location>
        <begin position="479"/>
        <end position="506"/>
    </location>
</feature>
<sequence>MDMLQHLACAIVTSELPTDQQSAVWGLRCVVCLEYGYQGSKSALEFSRRAVELYDRETEWHFYVAKCLGRERRKTFPYRSPDSAELEEFRIAYYWDRESARYTVHLASAIHNQAINLFYMVEDKKTVMHTNAGQAIKDGYYDALKLYYKALRLNKDRCLHVMIRCARGLSFLPGHFKDITRAKELNAVCLQRSPTNVMVNHNIAMCFLIEKKIDVALIYLLRASELGCYGASLTALEVAVQLDKTGSFDPAPTYRKLLQDFPEKECKILTSIHAVTYYILICQNVMPALEHFMRAVNIDHNHPSLKGFKLHWLKIGVLLNIYELVGNEVKCAIRDNNYSGTEELKQLRGVIFMLQKIAPEVLCGEPEKGMVNQMRNRSILIEENWLKRRKQMLRRDERKKKRNMAKKTKTTKESRSGNEWMTVKLTGKRSRSNGRFSGCDESERYWKLIKRRSVRTTRSGDGESNSIIFKKDECTSVKEGSRKSSGYRSSDMSGAREHPVRNKQDNWRCYKSDTDIGRESTKKSDYCRKIEASNSGVGEPSKTMSSVKSDKSDTDIRGACVKSGLGGTEKEGRCGGSWRVAQSHQMASTKGTYMSLNTSDTTGIFAKYKGESDSSRVPDARVRALNPGGSPGVGEQSRSTVGWRTTFGQERCYSNSKRRHVTSGSDSSDVEVFSNRNERWRGEYYSNSRRQQTISDSDSTDIGDPSSRMKSWRVADRQGGHYSGSRRQQTISDSDSTDIGDLSNRMRSWHVADRQGERYSGSRRQQIVSDSDSTDIEDPSSRMDRCRVAGRQGGRYSGSRRQQIVSDSDSTDIEDLSNRMDRWNFYR</sequence>
<feature type="compositionally biased region" description="Basic residues" evidence="1">
    <location>
        <begin position="395"/>
        <end position="409"/>
    </location>
</feature>
<feature type="region of interest" description="Disordered" evidence="1">
    <location>
        <begin position="395"/>
        <end position="417"/>
    </location>
</feature>
<evidence type="ECO:0000256" key="1">
    <source>
        <dbReference type="SAM" id="MobiDB-lite"/>
    </source>
</evidence>
<feature type="region of interest" description="Disordered" evidence="1">
    <location>
        <begin position="533"/>
        <end position="554"/>
    </location>
</feature>
<feature type="compositionally biased region" description="Basic and acidic residues" evidence="1">
    <location>
        <begin position="494"/>
        <end position="506"/>
    </location>
</feature>
<proteinExistence type="predicted"/>
<evidence type="ECO:0000313" key="2">
    <source>
        <dbReference type="EMBL" id="KAL1124468.1"/>
    </source>
</evidence>
<feature type="compositionally biased region" description="Polar residues" evidence="1">
    <location>
        <begin position="533"/>
        <end position="547"/>
    </location>
</feature>
<organism evidence="2 3">
    <name type="scientific">Ranatra chinensis</name>
    <dbReference type="NCBI Taxonomy" id="642074"/>
    <lineage>
        <taxon>Eukaryota</taxon>
        <taxon>Metazoa</taxon>
        <taxon>Ecdysozoa</taxon>
        <taxon>Arthropoda</taxon>
        <taxon>Hexapoda</taxon>
        <taxon>Insecta</taxon>
        <taxon>Pterygota</taxon>
        <taxon>Neoptera</taxon>
        <taxon>Paraneoptera</taxon>
        <taxon>Hemiptera</taxon>
        <taxon>Heteroptera</taxon>
        <taxon>Panheteroptera</taxon>
        <taxon>Nepomorpha</taxon>
        <taxon>Nepidae</taxon>
        <taxon>Ranatrinae</taxon>
        <taxon>Ranatra</taxon>
    </lineage>
</organism>
<feature type="compositionally biased region" description="Low complexity" evidence="1">
    <location>
        <begin position="693"/>
        <end position="706"/>
    </location>
</feature>
<protein>
    <submittedName>
        <fullName evidence="2">Uncharacterized protein</fullName>
    </submittedName>
</protein>
<reference evidence="2 3" key="1">
    <citation type="submission" date="2024-07" db="EMBL/GenBank/DDBJ databases">
        <title>Chromosome-level genome assembly of the water stick insect Ranatra chinensis (Heteroptera: Nepidae).</title>
        <authorList>
            <person name="Liu X."/>
        </authorList>
    </citation>
    <scope>NUCLEOTIDE SEQUENCE [LARGE SCALE GENOMIC DNA]</scope>
    <source>
        <strain evidence="2">Cailab_2021Rc</strain>
        <tissue evidence="2">Muscle</tissue>
    </source>
</reference>
<comment type="caution">
    <text evidence="2">The sequence shown here is derived from an EMBL/GenBank/DDBJ whole genome shotgun (WGS) entry which is preliminary data.</text>
</comment>
<feature type="region of interest" description="Disordered" evidence="1">
    <location>
        <begin position="683"/>
        <end position="814"/>
    </location>
</feature>